<name>A0A7Z0M4S4_9STRE</name>
<gene>
    <name evidence="1" type="ORF">HZY94_01450</name>
</gene>
<dbReference type="EMBL" id="JACBXX010000054">
    <property type="protein sequence ID" value="NYS95875.1"/>
    <property type="molecule type" value="Genomic_DNA"/>
</dbReference>
<dbReference type="Proteomes" id="UP000589521">
    <property type="component" value="Unassembled WGS sequence"/>
</dbReference>
<accession>A0A7Z0M4S4</accession>
<evidence type="ECO:0000313" key="1">
    <source>
        <dbReference type="EMBL" id="NYS95875.1"/>
    </source>
</evidence>
<evidence type="ECO:0000313" key="2">
    <source>
        <dbReference type="Proteomes" id="UP000589521"/>
    </source>
</evidence>
<organism evidence="1 2">
    <name type="scientific">Streptococcus danieliae</name>
    <dbReference type="NCBI Taxonomy" id="747656"/>
    <lineage>
        <taxon>Bacteria</taxon>
        <taxon>Bacillati</taxon>
        <taxon>Bacillota</taxon>
        <taxon>Bacilli</taxon>
        <taxon>Lactobacillales</taxon>
        <taxon>Streptococcaceae</taxon>
        <taxon>Streptococcus</taxon>
    </lineage>
</organism>
<dbReference type="RefSeq" id="WP_179924719.1">
    <property type="nucleotide sequence ID" value="NZ_CATKDJ010000061.1"/>
</dbReference>
<reference evidence="1 2" key="1">
    <citation type="submission" date="2020-07" db="EMBL/GenBank/DDBJ databases">
        <title>MOT database genomes.</title>
        <authorList>
            <person name="Joseph S."/>
            <person name="Aduse-Opoku J."/>
            <person name="Hashim A."/>
            <person name="Wade W."/>
            <person name="Curtis M."/>
        </authorList>
    </citation>
    <scope>NUCLEOTIDE SEQUENCE [LARGE SCALE GENOMIC DNA]</scope>
    <source>
        <strain evidence="1 2">STR</strain>
    </source>
</reference>
<comment type="caution">
    <text evidence="1">The sequence shown here is derived from an EMBL/GenBank/DDBJ whole genome shotgun (WGS) entry which is preliminary data.</text>
</comment>
<sequence>MKKIDSQLIVLYKIVDNADVRQYSAISGDRKGIATYCKKTGSYSYEGDDLQHFTDFVKDTLVTSVLKNKDLPPKIVHGFG</sequence>
<dbReference type="AlphaFoldDB" id="A0A7Z0M4S4"/>
<protein>
    <submittedName>
        <fullName evidence="1">Uncharacterized protein</fullName>
    </submittedName>
</protein>
<proteinExistence type="predicted"/>